<keyword evidence="20" id="KW-0378">Hydrolase</keyword>
<dbReference type="GO" id="GO:0015444">
    <property type="term" value="F:P-type magnesium transporter activity"/>
    <property type="evidence" value="ECO:0007669"/>
    <property type="project" value="UniProtKB-EC"/>
</dbReference>
<dbReference type="InterPro" id="IPR023298">
    <property type="entry name" value="ATPase_P-typ_TM_dom_sf"/>
</dbReference>
<evidence type="ECO:0000256" key="11">
    <source>
        <dbReference type="ARBA" id="ARBA00022840"/>
    </source>
</evidence>
<evidence type="ECO:0000256" key="7">
    <source>
        <dbReference type="ARBA" id="ARBA00022519"/>
    </source>
</evidence>
<dbReference type="InterPro" id="IPR023214">
    <property type="entry name" value="HAD_sf"/>
</dbReference>
<evidence type="ECO:0000259" key="19">
    <source>
        <dbReference type="SMART" id="SM00831"/>
    </source>
</evidence>
<dbReference type="InterPro" id="IPR004014">
    <property type="entry name" value="ATPase_P-typ_cation-transptr_N"/>
</dbReference>
<keyword evidence="21" id="KW-1185">Reference proteome</keyword>
<feature type="transmembrane region" description="Helical" evidence="18">
    <location>
        <begin position="55"/>
        <end position="80"/>
    </location>
</feature>
<keyword evidence="6" id="KW-1003">Cell membrane</keyword>
<dbReference type="Gene3D" id="2.70.150.10">
    <property type="entry name" value="Calcium-transporting ATPase, cytoplasmic transduction domain A"/>
    <property type="match status" value="1"/>
</dbReference>
<evidence type="ECO:0000256" key="17">
    <source>
        <dbReference type="ARBA" id="ARBA00047295"/>
    </source>
</evidence>
<reference evidence="20 21" key="1">
    <citation type="submission" date="2014-07" db="EMBL/GenBank/DDBJ databases">
        <title>Methanogenic archaea and the global carbon cycle.</title>
        <authorList>
            <person name="Henriksen J.R."/>
            <person name="Luke J."/>
            <person name="Reinhart S."/>
            <person name="Benedict M.N."/>
            <person name="Youngblut N.D."/>
            <person name="Metcalf M.E."/>
            <person name="Whitaker R.J."/>
            <person name="Metcalf W.W."/>
        </authorList>
    </citation>
    <scope>NUCLEOTIDE SEQUENCE [LARGE SCALE GENOMIC DNA]</scope>
    <source>
        <strain evidence="20 21">Z-7289</strain>
    </source>
</reference>
<dbReference type="SFLD" id="SFLDS00003">
    <property type="entry name" value="Haloacid_Dehalogenase"/>
    <property type="match status" value="1"/>
</dbReference>
<accession>A0A0E3WRF4</accession>
<evidence type="ECO:0000256" key="8">
    <source>
        <dbReference type="ARBA" id="ARBA00022553"/>
    </source>
</evidence>
<dbReference type="SUPFAM" id="SSF81653">
    <property type="entry name" value="Calcium ATPase, transduction domain A"/>
    <property type="match status" value="1"/>
</dbReference>
<evidence type="ECO:0000256" key="15">
    <source>
        <dbReference type="ARBA" id="ARBA00023136"/>
    </source>
</evidence>
<evidence type="ECO:0000313" key="20">
    <source>
        <dbReference type="EMBL" id="AKB74345.1"/>
    </source>
</evidence>
<keyword evidence="13" id="KW-1278">Translocase</keyword>
<dbReference type="STRING" id="1434111.MSLAZ_1084"/>
<dbReference type="GeneID" id="24805808"/>
<feature type="transmembrane region" description="Helical" evidence="18">
    <location>
        <begin position="86"/>
        <end position="102"/>
    </location>
</feature>
<evidence type="ECO:0000256" key="1">
    <source>
        <dbReference type="ARBA" id="ARBA00003954"/>
    </source>
</evidence>
<dbReference type="HOGENOM" id="CLU_002360_6_3_2"/>
<evidence type="ECO:0000313" key="21">
    <source>
        <dbReference type="Proteomes" id="UP000033072"/>
    </source>
</evidence>
<dbReference type="SFLD" id="SFLDF00027">
    <property type="entry name" value="p-type_atpase"/>
    <property type="match status" value="1"/>
</dbReference>
<evidence type="ECO:0000256" key="18">
    <source>
        <dbReference type="SAM" id="Phobius"/>
    </source>
</evidence>
<dbReference type="RefSeq" id="WP_232308725.1">
    <property type="nucleotide sequence ID" value="NZ_CP009515.1"/>
</dbReference>
<keyword evidence="9 18" id="KW-0812">Transmembrane</keyword>
<dbReference type="KEGG" id="mls:MSLAZ_1084"/>
<dbReference type="PANTHER" id="PTHR42861">
    <property type="entry name" value="CALCIUM-TRANSPORTING ATPASE"/>
    <property type="match status" value="1"/>
</dbReference>
<evidence type="ECO:0000256" key="2">
    <source>
        <dbReference type="ARBA" id="ARBA00004429"/>
    </source>
</evidence>
<dbReference type="Pfam" id="PF13246">
    <property type="entry name" value="Cation_ATPase"/>
    <property type="match status" value="1"/>
</dbReference>
<dbReference type="InterPro" id="IPR001757">
    <property type="entry name" value="P_typ_ATPase"/>
</dbReference>
<evidence type="ECO:0000256" key="9">
    <source>
        <dbReference type="ARBA" id="ARBA00022692"/>
    </source>
</evidence>
<dbReference type="NCBIfam" id="TIGR01524">
    <property type="entry name" value="ATPase-IIIB_Mg"/>
    <property type="match status" value="1"/>
</dbReference>
<keyword evidence="10" id="KW-0547">Nucleotide-binding</keyword>
<dbReference type="Pfam" id="PF00122">
    <property type="entry name" value="E1-E2_ATPase"/>
    <property type="match status" value="1"/>
</dbReference>
<comment type="subcellular location">
    <subcellularLocation>
        <location evidence="2">Cell inner membrane</location>
        <topology evidence="2">Multi-pass membrane protein</topology>
    </subcellularLocation>
</comment>
<dbReference type="InterPro" id="IPR023299">
    <property type="entry name" value="ATPase_P-typ_cyto_dom_N"/>
</dbReference>
<evidence type="ECO:0000256" key="5">
    <source>
        <dbReference type="ARBA" id="ARBA00013555"/>
    </source>
</evidence>
<dbReference type="PRINTS" id="PR01836">
    <property type="entry name" value="MGATPASE"/>
</dbReference>
<sequence length="842" mass="93020">MIPTEKKPAFWSVPVSEMLQELQTTGEGLKGSESSERLNKYGANILKPKKRSDTFTLLLSQFKSPITLILLFAAGLAFFLHEPTDTIIITIIILISSLLGFWQEKGAADAFEKLLSVVQIKAAVIRDDRETEVPVEEIVPGDIIILKAGDMIPADCLILDSNDLFVSEATLTGESYPVEKSVGALNADVPLAQRINSLWMGTNVVSGSGKALVVFTGKGTEFGKISETLKLRPPETEFEKGVANFGHFLMEVTMLMVLAIFVINVYLQRPVLDSLLFSLALAVGLTPQLLPAIISVNLSHGAREMAQNKVIVKRLASIENLGSMNLLCSDKTGTLTEGELQLHSFQDLKGDQNEKVLLYASLNAYYQKGFENPIDKAIVVQNKLDLVQYEKLDEIPYDFIRKRLSILVSKSGTNLMITKGALQNVLEICSIAEVEPGKTVDISEVKEQIDQQFEEFSEKGLRTLGVAYREMDQQKIIKKEQEKGMTFLGFLFFFDPPKPGISKTIQSMERLGISLKIITGDNKYVAASISREIGLKNTKVLTGSELDKMSSEALVNQVNDTDFFAEIEPNQKERIILALKKNGNVVGYMGDGINDASALHAADVGISVDSAVDVAKDAADIVLMEKNLDALVEGVKGGRKTFANTLKYVFMATSANFGNMFSMAGASLFLPFLPLLPVQILLTNLLTDFPEMTIATDSVDREMIEKPRRWNIGFIRKFMMVFGLTSSVFDYLTFGVLLLLLPGKIEQFRTGWFMESVISASMIVLVIRSRKPFFRSRPGKYLLTATLLIVGLTICLPLTPFAGLFGFKPIPISVIVVIGVIIALYILTAEIIKKIFYNRVKF</sequence>
<evidence type="ECO:0000256" key="4">
    <source>
        <dbReference type="ARBA" id="ARBA00012786"/>
    </source>
</evidence>
<dbReference type="Gene3D" id="3.40.50.1000">
    <property type="entry name" value="HAD superfamily/HAD-like"/>
    <property type="match status" value="1"/>
</dbReference>
<dbReference type="InterPro" id="IPR006415">
    <property type="entry name" value="P-type_ATPase_IIIB"/>
</dbReference>
<dbReference type="SUPFAM" id="SSF81665">
    <property type="entry name" value="Calcium ATPase, transmembrane domain M"/>
    <property type="match status" value="1"/>
</dbReference>
<dbReference type="InterPro" id="IPR059000">
    <property type="entry name" value="ATPase_P-type_domA"/>
</dbReference>
<dbReference type="EMBL" id="CP009515">
    <property type="protein sequence ID" value="AKB74345.1"/>
    <property type="molecule type" value="Genomic_DNA"/>
</dbReference>
<dbReference type="PROSITE" id="PS00154">
    <property type="entry name" value="ATPASE_E1_E2"/>
    <property type="match status" value="1"/>
</dbReference>
<keyword evidence="8" id="KW-0597">Phosphoprotein</keyword>
<proteinExistence type="inferred from homology"/>
<keyword evidence="15 18" id="KW-0472">Membrane</keyword>
<dbReference type="SUPFAM" id="SSF56784">
    <property type="entry name" value="HAD-like"/>
    <property type="match status" value="1"/>
</dbReference>
<feature type="transmembrane region" description="Helical" evidence="18">
    <location>
        <begin position="810"/>
        <end position="832"/>
    </location>
</feature>
<feature type="transmembrane region" description="Helical" evidence="18">
    <location>
        <begin position="752"/>
        <end position="769"/>
    </location>
</feature>
<dbReference type="InterPro" id="IPR006068">
    <property type="entry name" value="ATPase_P-typ_cation-transptr_C"/>
</dbReference>
<feature type="transmembrane region" description="Helical" evidence="18">
    <location>
        <begin position="718"/>
        <end position="740"/>
    </location>
</feature>
<keyword evidence="11" id="KW-0067">ATP-binding</keyword>
<dbReference type="SMART" id="SM00831">
    <property type="entry name" value="Cation_ATPase_N"/>
    <property type="match status" value="1"/>
</dbReference>
<dbReference type="PATRIC" id="fig|1434111.4.peg.1390"/>
<dbReference type="GO" id="GO:0005886">
    <property type="term" value="C:plasma membrane"/>
    <property type="evidence" value="ECO:0007669"/>
    <property type="project" value="UniProtKB-SubCell"/>
</dbReference>
<keyword evidence="7" id="KW-0997">Cell inner membrane</keyword>
<dbReference type="Pfam" id="PF00690">
    <property type="entry name" value="Cation_ATPase_N"/>
    <property type="match status" value="1"/>
</dbReference>
<evidence type="ECO:0000256" key="12">
    <source>
        <dbReference type="ARBA" id="ARBA00022842"/>
    </source>
</evidence>
<dbReference type="InterPro" id="IPR044492">
    <property type="entry name" value="P_typ_ATPase_HD_dom"/>
</dbReference>
<organism evidence="20 21">
    <name type="scientific">Methanosarcina lacustris Z-7289</name>
    <dbReference type="NCBI Taxonomy" id="1434111"/>
    <lineage>
        <taxon>Archaea</taxon>
        <taxon>Methanobacteriati</taxon>
        <taxon>Methanobacteriota</taxon>
        <taxon>Stenosarchaea group</taxon>
        <taxon>Methanomicrobia</taxon>
        <taxon>Methanosarcinales</taxon>
        <taxon>Methanosarcinaceae</taxon>
        <taxon>Methanosarcina</taxon>
    </lineage>
</organism>
<dbReference type="InterPro" id="IPR008250">
    <property type="entry name" value="ATPase_P-typ_transduc_dom_A_sf"/>
</dbReference>
<dbReference type="Pfam" id="PF00689">
    <property type="entry name" value="Cation_ATPase_C"/>
    <property type="match status" value="1"/>
</dbReference>
<feature type="transmembrane region" description="Helical" evidence="18">
    <location>
        <begin position="279"/>
        <end position="299"/>
    </location>
</feature>
<comment type="similarity">
    <text evidence="3">Belongs to the cation transport ATPase (P-type) (TC 3.A.3) family. Type IIIB subfamily.</text>
</comment>
<gene>
    <name evidence="20" type="ORF">MSLAZ_1084</name>
</gene>
<dbReference type="Gene3D" id="1.20.1110.10">
    <property type="entry name" value="Calcium-transporting ATPase, transmembrane domain"/>
    <property type="match status" value="1"/>
</dbReference>
<evidence type="ECO:0000256" key="6">
    <source>
        <dbReference type="ARBA" id="ARBA00022475"/>
    </source>
</evidence>
<dbReference type="GO" id="GO:0005524">
    <property type="term" value="F:ATP binding"/>
    <property type="evidence" value="ECO:0007669"/>
    <property type="project" value="UniProtKB-KW"/>
</dbReference>
<evidence type="ECO:0000256" key="3">
    <source>
        <dbReference type="ARBA" id="ARBA00008746"/>
    </source>
</evidence>
<comment type="function">
    <text evidence="1">Mediates magnesium influx to the cytosol.</text>
</comment>
<name>A0A0E3WRF4_9EURY</name>
<feature type="domain" description="Cation-transporting P-type ATPase N-terminal" evidence="19">
    <location>
        <begin position="9"/>
        <end position="82"/>
    </location>
</feature>
<dbReference type="Gene3D" id="3.40.1110.10">
    <property type="entry name" value="Calcium-transporting ATPase, cytoplasmic domain N"/>
    <property type="match status" value="1"/>
</dbReference>
<dbReference type="InterPro" id="IPR018303">
    <property type="entry name" value="ATPase_P-typ_P_site"/>
</dbReference>
<dbReference type="EC" id="7.2.2.14" evidence="4"/>
<dbReference type="InterPro" id="IPR036412">
    <property type="entry name" value="HAD-like_sf"/>
</dbReference>
<evidence type="ECO:0000256" key="10">
    <source>
        <dbReference type="ARBA" id="ARBA00022741"/>
    </source>
</evidence>
<evidence type="ECO:0000256" key="13">
    <source>
        <dbReference type="ARBA" id="ARBA00022967"/>
    </source>
</evidence>
<protein>
    <recommendedName>
        <fullName evidence="5">Magnesium-transporting ATPase, P-type 1</fullName>
        <ecNumber evidence="4">7.2.2.14</ecNumber>
    </recommendedName>
    <alternativeName>
        <fullName evidence="16">Mg(2+) transport ATPase, P-type 1</fullName>
    </alternativeName>
</protein>
<keyword evidence="12" id="KW-0460">Magnesium</keyword>
<dbReference type="SFLD" id="SFLDG00002">
    <property type="entry name" value="C1.7:_P-type_atpase_like"/>
    <property type="match status" value="1"/>
</dbReference>
<dbReference type="GO" id="GO:0016887">
    <property type="term" value="F:ATP hydrolysis activity"/>
    <property type="evidence" value="ECO:0007669"/>
    <property type="project" value="InterPro"/>
</dbReference>
<evidence type="ECO:0000256" key="16">
    <source>
        <dbReference type="ARBA" id="ARBA00029806"/>
    </source>
</evidence>
<comment type="catalytic activity">
    <reaction evidence="17">
        <text>Mg(2+)(out) + ATP + H2O = Mg(2+)(in) + ADP + phosphate + H(+)</text>
        <dbReference type="Rhea" id="RHEA:10260"/>
        <dbReference type="ChEBI" id="CHEBI:15377"/>
        <dbReference type="ChEBI" id="CHEBI:15378"/>
        <dbReference type="ChEBI" id="CHEBI:18420"/>
        <dbReference type="ChEBI" id="CHEBI:30616"/>
        <dbReference type="ChEBI" id="CHEBI:43474"/>
        <dbReference type="ChEBI" id="CHEBI:456216"/>
        <dbReference type="EC" id="7.2.2.14"/>
    </reaction>
</comment>
<keyword evidence="14 18" id="KW-1133">Transmembrane helix</keyword>
<feature type="transmembrane region" description="Helical" evidence="18">
    <location>
        <begin position="248"/>
        <end position="267"/>
    </location>
</feature>
<feature type="transmembrane region" description="Helical" evidence="18">
    <location>
        <begin position="781"/>
        <end position="804"/>
    </location>
</feature>
<dbReference type="NCBIfam" id="TIGR01494">
    <property type="entry name" value="ATPase_P-type"/>
    <property type="match status" value="3"/>
</dbReference>
<dbReference type="AlphaFoldDB" id="A0A0E3WRF4"/>
<evidence type="ECO:0000256" key="14">
    <source>
        <dbReference type="ARBA" id="ARBA00022989"/>
    </source>
</evidence>
<dbReference type="Proteomes" id="UP000033072">
    <property type="component" value="Chromosome"/>
</dbReference>